<accession>A0ABU0ALL4</accession>
<proteinExistence type="predicted"/>
<protein>
    <submittedName>
        <fullName evidence="1">Uncharacterized protein</fullName>
    </submittedName>
</protein>
<comment type="caution">
    <text evidence="1">The sequence shown here is derived from an EMBL/GenBank/DDBJ whole genome shotgun (WGS) entry which is preliminary data.</text>
</comment>
<sequence length="86" mass="9965">MMGLADITIIYEELTNFFGQSLFGTYSVVNERNVVTVDKDVDLAVGWYVNLEHPHFEQDEKIDVNDLLLANKTITDVRFHHIVSFY</sequence>
<organism evidence="1 2">
    <name type="scientific">Cytobacillus purgationiresistens</name>
    <dbReference type="NCBI Taxonomy" id="863449"/>
    <lineage>
        <taxon>Bacteria</taxon>
        <taxon>Bacillati</taxon>
        <taxon>Bacillota</taxon>
        <taxon>Bacilli</taxon>
        <taxon>Bacillales</taxon>
        <taxon>Bacillaceae</taxon>
        <taxon>Cytobacillus</taxon>
    </lineage>
</organism>
<dbReference type="EMBL" id="JAUSUB010000020">
    <property type="protein sequence ID" value="MDQ0272161.1"/>
    <property type="molecule type" value="Genomic_DNA"/>
</dbReference>
<gene>
    <name evidence="1" type="ORF">J2S17_004053</name>
</gene>
<name>A0ABU0ALL4_9BACI</name>
<reference evidence="1 2" key="1">
    <citation type="submission" date="2023-07" db="EMBL/GenBank/DDBJ databases">
        <title>Genomic Encyclopedia of Type Strains, Phase IV (KMG-IV): sequencing the most valuable type-strain genomes for metagenomic binning, comparative biology and taxonomic classification.</title>
        <authorList>
            <person name="Goeker M."/>
        </authorList>
    </citation>
    <scope>NUCLEOTIDE SEQUENCE [LARGE SCALE GENOMIC DNA]</scope>
    <source>
        <strain evidence="1 2">DSM 23494</strain>
    </source>
</reference>
<keyword evidence="2" id="KW-1185">Reference proteome</keyword>
<evidence type="ECO:0000313" key="1">
    <source>
        <dbReference type="EMBL" id="MDQ0272161.1"/>
    </source>
</evidence>
<evidence type="ECO:0000313" key="2">
    <source>
        <dbReference type="Proteomes" id="UP001238088"/>
    </source>
</evidence>
<dbReference type="Proteomes" id="UP001238088">
    <property type="component" value="Unassembled WGS sequence"/>
</dbReference>